<dbReference type="InterPro" id="IPR004839">
    <property type="entry name" value="Aminotransferase_I/II_large"/>
</dbReference>
<keyword evidence="4" id="KW-0663">Pyridoxal phosphate</keyword>
<keyword evidence="8" id="KW-1185">Reference proteome</keyword>
<dbReference type="PANTHER" id="PTHR42790:SF19">
    <property type="entry name" value="KYNURENINE_ALPHA-AMINOADIPATE AMINOTRANSFERASE, MITOCHONDRIAL"/>
    <property type="match status" value="1"/>
</dbReference>
<dbReference type="Proteomes" id="UP000053398">
    <property type="component" value="Unassembled WGS sequence"/>
</dbReference>
<dbReference type="RefSeq" id="WP_059265798.1">
    <property type="nucleotide sequence ID" value="NZ_KQ948366.1"/>
</dbReference>
<evidence type="ECO:0000256" key="5">
    <source>
        <dbReference type="SAM" id="MobiDB-lite"/>
    </source>
</evidence>
<dbReference type="Pfam" id="PF00155">
    <property type="entry name" value="Aminotran_1_2"/>
    <property type="match status" value="1"/>
</dbReference>
<evidence type="ECO:0000313" key="8">
    <source>
        <dbReference type="Proteomes" id="UP000053398"/>
    </source>
</evidence>
<dbReference type="Gene3D" id="3.40.640.10">
    <property type="entry name" value="Type I PLP-dependent aspartate aminotransferase-like (Major domain)"/>
    <property type="match status" value="1"/>
</dbReference>
<evidence type="ECO:0000256" key="2">
    <source>
        <dbReference type="ARBA" id="ARBA00022576"/>
    </source>
</evidence>
<reference evidence="7 8" key="1">
    <citation type="submission" date="2015-10" db="EMBL/GenBank/DDBJ databases">
        <title>Draft genome sequence of Streptomyces corchorusii DSM 40340, type strain for the species Streptomyces corchorusii.</title>
        <authorList>
            <person name="Ruckert C."/>
            <person name="Winkler A."/>
            <person name="Kalinowski J."/>
            <person name="Kampfer P."/>
            <person name="Glaeser S."/>
        </authorList>
    </citation>
    <scope>NUCLEOTIDE SEQUENCE [LARGE SCALE GENOMIC DNA]</scope>
    <source>
        <strain evidence="7 8">DSM 40340</strain>
    </source>
</reference>
<keyword evidence="3" id="KW-0808">Transferase</keyword>
<evidence type="ECO:0000259" key="6">
    <source>
        <dbReference type="Pfam" id="PF00155"/>
    </source>
</evidence>
<sequence length="459" mass="49526">MTSSRTTPALTPDTPPTGLDASRLHPSVCDPVMDSMRLLSETAFRHPEAISFASGRPYEEFFDFADLHRYLDRFVAELRARGVPDQRIKRAVFQYGPTAGVIRDDVARVLATDESIHVDPDAVLITHGCQEAILVALRGLFTSPDDVLLTVSPCYVGITGAAKVLDIPVEPVQEREHGLDPDDVAVAARRVRAAGKRPVACYVTPDFANPSGHSLPPAARRRLLRVAETEDLLILEDNPYGLFGREGATFPTLKALDRSRSVIHLGSFAKTAFPGARVGYLVADQPVVTADGTTRPFAEELAKVKSMVTVNTAGVSQAMIGGLLAETGYSMRAATRGLADLYVGHLELTLECLAEHFPPAAHADHGVRWNVPTGGFFLLLEVPFEADLAALERSARDHGVAWAPMSMFYVGDGGTRVIRLGYSSLTREEIREGITRLAHFIRASTPPRPSASAGAGEAA</sequence>
<feature type="region of interest" description="Disordered" evidence="5">
    <location>
        <begin position="1"/>
        <end position="24"/>
    </location>
</feature>
<gene>
    <name evidence="7" type="ORF">AQJ11_34170</name>
</gene>
<dbReference type="PANTHER" id="PTHR42790">
    <property type="entry name" value="AMINOTRANSFERASE"/>
    <property type="match status" value="1"/>
</dbReference>
<dbReference type="GO" id="GO:1901605">
    <property type="term" value="P:alpha-amino acid metabolic process"/>
    <property type="evidence" value="ECO:0007669"/>
    <property type="project" value="TreeGrafter"/>
</dbReference>
<dbReference type="InterPro" id="IPR015421">
    <property type="entry name" value="PyrdxlP-dep_Trfase_major"/>
</dbReference>
<evidence type="ECO:0000256" key="3">
    <source>
        <dbReference type="ARBA" id="ARBA00022679"/>
    </source>
</evidence>
<comment type="cofactor">
    <cofactor evidence="1">
        <name>pyridoxal 5'-phosphate</name>
        <dbReference type="ChEBI" id="CHEBI:597326"/>
    </cofactor>
</comment>
<name>A0A117QB14_STRCK</name>
<dbReference type="AlphaFoldDB" id="A0A117QB14"/>
<accession>A0A117QB14</accession>
<feature type="domain" description="Aminotransferase class I/classII large" evidence="6">
    <location>
        <begin position="86"/>
        <end position="437"/>
    </location>
</feature>
<dbReference type="GO" id="GO:0030170">
    <property type="term" value="F:pyridoxal phosphate binding"/>
    <property type="evidence" value="ECO:0007669"/>
    <property type="project" value="InterPro"/>
</dbReference>
<dbReference type="GO" id="GO:0008483">
    <property type="term" value="F:transaminase activity"/>
    <property type="evidence" value="ECO:0007669"/>
    <property type="project" value="UniProtKB-KW"/>
</dbReference>
<dbReference type="EMBL" id="LMWP01000043">
    <property type="protein sequence ID" value="KUN18493.1"/>
    <property type="molecule type" value="Genomic_DNA"/>
</dbReference>
<evidence type="ECO:0000256" key="4">
    <source>
        <dbReference type="ARBA" id="ARBA00022898"/>
    </source>
</evidence>
<organism evidence="7 8">
    <name type="scientific">Streptomyces corchorusii</name>
    <name type="common">Streptomyces chibaensis</name>
    <dbReference type="NCBI Taxonomy" id="1903"/>
    <lineage>
        <taxon>Bacteria</taxon>
        <taxon>Bacillati</taxon>
        <taxon>Actinomycetota</taxon>
        <taxon>Actinomycetes</taxon>
        <taxon>Kitasatosporales</taxon>
        <taxon>Streptomycetaceae</taxon>
        <taxon>Streptomyces</taxon>
    </lineage>
</organism>
<dbReference type="SUPFAM" id="SSF53383">
    <property type="entry name" value="PLP-dependent transferases"/>
    <property type="match status" value="1"/>
</dbReference>
<dbReference type="InterPro" id="IPR050859">
    <property type="entry name" value="Class-I_PLP-dep_aminotransf"/>
</dbReference>
<protein>
    <submittedName>
        <fullName evidence="7">GntR family transcriptional regulator</fullName>
    </submittedName>
</protein>
<comment type="caution">
    <text evidence="7">The sequence shown here is derived from an EMBL/GenBank/DDBJ whole genome shotgun (WGS) entry which is preliminary data.</text>
</comment>
<proteinExistence type="predicted"/>
<dbReference type="InterPro" id="IPR015422">
    <property type="entry name" value="PyrdxlP-dep_Trfase_small"/>
</dbReference>
<feature type="compositionally biased region" description="Low complexity" evidence="5">
    <location>
        <begin position="1"/>
        <end position="21"/>
    </location>
</feature>
<dbReference type="Gene3D" id="3.90.1150.10">
    <property type="entry name" value="Aspartate Aminotransferase, domain 1"/>
    <property type="match status" value="1"/>
</dbReference>
<dbReference type="CDD" id="cd00609">
    <property type="entry name" value="AAT_like"/>
    <property type="match status" value="1"/>
</dbReference>
<keyword evidence="2" id="KW-0032">Aminotransferase</keyword>
<evidence type="ECO:0000256" key="1">
    <source>
        <dbReference type="ARBA" id="ARBA00001933"/>
    </source>
</evidence>
<evidence type="ECO:0000313" key="7">
    <source>
        <dbReference type="EMBL" id="KUN18493.1"/>
    </source>
</evidence>
<dbReference type="InterPro" id="IPR015424">
    <property type="entry name" value="PyrdxlP-dep_Trfase"/>
</dbReference>